<dbReference type="PROSITE" id="PS50059">
    <property type="entry name" value="FKBP_PPIASE"/>
    <property type="match status" value="1"/>
</dbReference>
<gene>
    <name evidence="8" type="ORF">PCOR1329_LOCUS85012</name>
</gene>
<keyword evidence="3 5" id="KW-0697">Rotamase</keyword>
<dbReference type="PANTHER" id="PTHR10516:SF443">
    <property type="entry name" value="FK506-BINDING PROTEIN 59-RELATED"/>
    <property type="match status" value="1"/>
</dbReference>
<proteinExistence type="predicted"/>
<dbReference type="EC" id="5.2.1.8" evidence="2 5"/>
<reference evidence="8" key="1">
    <citation type="submission" date="2023-10" db="EMBL/GenBank/DDBJ databases">
        <authorList>
            <person name="Chen Y."/>
            <person name="Shah S."/>
            <person name="Dougan E. K."/>
            <person name="Thang M."/>
            <person name="Chan C."/>
        </authorList>
    </citation>
    <scope>NUCLEOTIDE SEQUENCE [LARGE SCALE GENOMIC DNA]</scope>
</reference>
<accession>A0ABN9YJC1</accession>
<keyword evidence="9" id="KW-1185">Reference proteome</keyword>
<dbReference type="InterPro" id="IPR046357">
    <property type="entry name" value="PPIase_dom_sf"/>
</dbReference>
<name>A0ABN9YJC1_9DINO</name>
<evidence type="ECO:0000256" key="5">
    <source>
        <dbReference type="PROSITE-ProRule" id="PRU00277"/>
    </source>
</evidence>
<keyword evidence="4 5" id="KW-0413">Isomerase</keyword>
<dbReference type="PANTHER" id="PTHR10516">
    <property type="entry name" value="PEPTIDYL-PROLYL CIS-TRANS ISOMERASE"/>
    <property type="match status" value="1"/>
</dbReference>
<evidence type="ECO:0000313" key="8">
    <source>
        <dbReference type="EMBL" id="CAK0911004.1"/>
    </source>
</evidence>
<dbReference type="EMBL" id="CAUYUJ010022503">
    <property type="protein sequence ID" value="CAK0911004.1"/>
    <property type="molecule type" value="Genomic_DNA"/>
</dbReference>
<dbReference type="Gene3D" id="3.10.50.40">
    <property type="match status" value="1"/>
</dbReference>
<evidence type="ECO:0000256" key="1">
    <source>
        <dbReference type="ARBA" id="ARBA00000971"/>
    </source>
</evidence>
<feature type="region of interest" description="Disordered" evidence="6">
    <location>
        <begin position="1"/>
        <end position="30"/>
    </location>
</feature>
<dbReference type="Proteomes" id="UP001189429">
    <property type="component" value="Unassembled WGS sequence"/>
</dbReference>
<dbReference type="InterPro" id="IPR001179">
    <property type="entry name" value="PPIase_FKBP_dom"/>
</dbReference>
<dbReference type="Pfam" id="PF00254">
    <property type="entry name" value="FKBP_C"/>
    <property type="match status" value="1"/>
</dbReference>
<evidence type="ECO:0000256" key="3">
    <source>
        <dbReference type="ARBA" id="ARBA00023110"/>
    </source>
</evidence>
<evidence type="ECO:0000256" key="2">
    <source>
        <dbReference type="ARBA" id="ARBA00013194"/>
    </source>
</evidence>
<evidence type="ECO:0000256" key="6">
    <source>
        <dbReference type="SAM" id="MobiDB-lite"/>
    </source>
</evidence>
<organism evidence="8 9">
    <name type="scientific">Prorocentrum cordatum</name>
    <dbReference type="NCBI Taxonomy" id="2364126"/>
    <lineage>
        <taxon>Eukaryota</taxon>
        <taxon>Sar</taxon>
        <taxon>Alveolata</taxon>
        <taxon>Dinophyceae</taxon>
        <taxon>Prorocentrales</taxon>
        <taxon>Prorocentraceae</taxon>
        <taxon>Prorocentrum</taxon>
    </lineage>
</organism>
<comment type="caution">
    <text evidence="8">The sequence shown here is derived from an EMBL/GenBank/DDBJ whole genome shotgun (WGS) entry which is preliminary data.</text>
</comment>
<evidence type="ECO:0000313" key="9">
    <source>
        <dbReference type="Proteomes" id="UP001189429"/>
    </source>
</evidence>
<feature type="compositionally biased region" description="Acidic residues" evidence="6">
    <location>
        <begin position="1"/>
        <end position="22"/>
    </location>
</feature>
<evidence type="ECO:0000259" key="7">
    <source>
        <dbReference type="PROSITE" id="PS50059"/>
    </source>
</evidence>
<dbReference type="SUPFAM" id="SSF54534">
    <property type="entry name" value="FKBP-like"/>
    <property type="match status" value="2"/>
</dbReference>
<evidence type="ECO:0000256" key="4">
    <source>
        <dbReference type="ARBA" id="ARBA00023235"/>
    </source>
</evidence>
<feature type="domain" description="PPIase FKBP-type" evidence="7">
    <location>
        <begin position="54"/>
        <end position="144"/>
    </location>
</feature>
<dbReference type="InterPro" id="IPR050689">
    <property type="entry name" value="FKBP-type_PPIase"/>
</dbReference>
<sequence length="284" mass="31319">MCFDEIEPGLEGVEDSGSDSDQLDFPPPPLPAGVRKTAVRHASSCSFMKRPRTGDEVLIHYVGSWAADGSVFDSSRDRGEPLRFEVGKCELMAGWDFGVRTMRVGDLARFALAPEFLKELGCVCGGQLATGGALVFEVELLEWVSCVDLFGDGSVIKRMEQRPTDRRHPVLGQVCILGYRISVAEDGRVLEEQDALEHTIVDLAERLEVVAAGGMALRVGLLNKALMSMRRGERARLQLRASDILDDDHQKTRCFTDDALLHVELDLREFVEDSDISRNGTAPL</sequence>
<comment type="catalytic activity">
    <reaction evidence="1 5">
        <text>[protein]-peptidylproline (omega=180) = [protein]-peptidylproline (omega=0)</text>
        <dbReference type="Rhea" id="RHEA:16237"/>
        <dbReference type="Rhea" id="RHEA-COMP:10747"/>
        <dbReference type="Rhea" id="RHEA-COMP:10748"/>
        <dbReference type="ChEBI" id="CHEBI:83833"/>
        <dbReference type="ChEBI" id="CHEBI:83834"/>
        <dbReference type="EC" id="5.2.1.8"/>
    </reaction>
</comment>
<protein>
    <recommendedName>
        <fullName evidence="2 5">peptidylprolyl isomerase</fullName>
        <ecNumber evidence="2 5">5.2.1.8</ecNumber>
    </recommendedName>
</protein>